<dbReference type="STRING" id="1121105.GCA_000421665_00719"/>
<keyword evidence="2" id="KW-1133">Transmembrane helix</keyword>
<gene>
    <name evidence="4" type="ORF">DIW15_02010</name>
</gene>
<evidence type="ECO:0000256" key="1">
    <source>
        <dbReference type="SAM" id="MobiDB-lite"/>
    </source>
</evidence>
<dbReference type="InterPro" id="IPR051675">
    <property type="entry name" value="Endo/Exo/Phosphatase_dom_1"/>
</dbReference>
<dbReference type="NCBIfam" id="TIGR00426">
    <property type="entry name" value="competence protein ComEA helix-hairpin-helix repeat region"/>
    <property type="match status" value="1"/>
</dbReference>
<reference evidence="4 5" key="1">
    <citation type="journal article" date="2018" name="Nat. Biotechnol.">
        <title>A standardized bacterial taxonomy based on genome phylogeny substantially revises the tree of life.</title>
        <authorList>
            <person name="Parks D.H."/>
            <person name="Chuvochina M."/>
            <person name="Waite D.W."/>
            <person name="Rinke C."/>
            <person name="Skarshewski A."/>
            <person name="Chaumeil P.A."/>
            <person name="Hugenholtz P."/>
        </authorList>
    </citation>
    <scope>NUCLEOTIDE SEQUENCE [LARGE SCALE GENOMIC DNA]</scope>
    <source>
        <strain evidence="4">UBA11306</strain>
    </source>
</reference>
<dbReference type="PANTHER" id="PTHR21180">
    <property type="entry name" value="ENDONUCLEASE/EXONUCLEASE/PHOSPHATASE FAMILY DOMAIN-CONTAINING PROTEIN 1"/>
    <property type="match status" value="1"/>
</dbReference>
<dbReference type="Gene3D" id="3.10.560.10">
    <property type="entry name" value="Outer membrane lipoprotein wza domain like"/>
    <property type="match status" value="1"/>
</dbReference>
<dbReference type="SMART" id="SM00278">
    <property type="entry name" value="HhH1"/>
    <property type="match status" value="2"/>
</dbReference>
<feature type="domain" description="Helix-hairpin-helix DNA-binding motif class 1" evidence="3">
    <location>
        <begin position="322"/>
        <end position="341"/>
    </location>
</feature>
<feature type="region of interest" description="Disordered" evidence="1">
    <location>
        <begin position="126"/>
        <end position="168"/>
    </location>
</feature>
<dbReference type="PANTHER" id="PTHR21180:SF32">
    <property type="entry name" value="ENDONUCLEASE_EXONUCLEASE_PHOSPHATASE FAMILY DOMAIN-CONTAINING PROTEIN 1"/>
    <property type="match status" value="1"/>
</dbReference>
<dbReference type="GO" id="GO:0015628">
    <property type="term" value="P:protein secretion by the type II secretion system"/>
    <property type="evidence" value="ECO:0007669"/>
    <property type="project" value="TreeGrafter"/>
</dbReference>
<dbReference type="EMBL" id="DQHO01000014">
    <property type="protein sequence ID" value="HCS93467.1"/>
    <property type="molecule type" value="Genomic_DNA"/>
</dbReference>
<dbReference type="SUPFAM" id="SSF47781">
    <property type="entry name" value="RuvA domain 2-like"/>
    <property type="match status" value="1"/>
</dbReference>
<evidence type="ECO:0000313" key="5">
    <source>
        <dbReference type="Proteomes" id="UP000262195"/>
    </source>
</evidence>
<dbReference type="AlphaFoldDB" id="A0A3D4S3T4"/>
<dbReference type="InterPro" id="IPR004509">
    <property type="entry name" value="Competence_ComEA_HhH"/>
</dbReference>
<keyword evidence="2" id="KW-0812">Transmembrane</keyword>
<dbReference type="Pfam" id="PF12836">
    <property type="entry name" value="HHH_3"/>
    <property type="match status" value="1"/>
</dbReference>
<evidence type="ECO:0000256" key="2">
    <source>
        <dbReference type="SAM" id="Phobius"/>
    </source>
</evidence>
<dbReference type="GO" id="GO:0006281">
    <property type="term" value="P:DNA repair"/>
    <property type="evidence" value="ECO:0007669"/>
    <property type="project" value="InterPro"/>
</dbReference>
<dbReference type="InterPro" id="IPR019554">
    <property type="entry name" value="Soluble_ligand-bd"/>
</dbReference>
<dbReference type="GO" id="GO:0015627">
    <property type="term" value="C:type II protein secretion system complex"/>
    <property type="evidence" value="ECO:0007669"/>
    <property type="project" value="TreeGrafter"/>
</dbReference>
<dbReference type="Proteomes" id="UP000262195">
    <property type="component" value="Unassembled WGS sequence"/>
</dbReference>
<protein>
    <recommendedName>
        <fullName evidence="3">Helix-hairpin-helix DNA-binding motif class 1 domain-containing protein</fullName>
    </recommendedName>
</protein>
<dbReference type="Pfam" id="PF10531">
    <property type="entry name" value="SLBB"/>
    <property type="match status" value="1"/>
</dbReference>
<sequence length="345" mass="37818">MRMNLIKYIAIQTGSWGDYMSDLIKKFQLLGKGKRPATKYSSGLDMKLEESSNSIVRRRNGRIVMLLSIIFTVIGTSLLLATVVSHKREVDSNRISALSDSISMPVGSEQEGIQVSGLEKSAALTTEESIENDGSADDQDPKESNDLKISQSNQTKGKREQEEDEATKEEHLIVVDIKGAVKKPGIYEVTDGQRVYDLLRLAEGVTSDGDTTAVNLAQLLIDECIVYIPTYDEVIEHKEETDGAEQLYAHLPFGVSDGVNAIATENAADTTKDAVETDSLPPLINLNSATPIELETIPGIGPKKALDIITHREEVGGFKYIEELMDVPGIGEKIFEKLEAYITVD</sequence>
<feature type="compositionally biased region" description="Acidic residues" evidence="1">
    <location>
        <begin position="128"/>
        <end position="138"/>
    </location>
</feature>
<evidence type="ECO:0000313" key="4">
    <source>
        <dbReference type="EMBL" id="HCS93467.1"/>
    </source>
</evidence>
<dbReference type="GO" id="GO:0003677">
    <property type="term" value="F:DNA binding"/>
    <property type="evidence" value="ECO:0007669"/>
    <property type="project" value="InterPro"/>
</dbReference>
<feature type="domain" description="Helix-hairpin-helix DNA-binding motif class 1" evidence="3">
    <location>
        <begin position="292"/>
        <end position="311"/>
    </location>
</feature>
<dbReference type="InterPro" id="IPR003583">
    <property type="entry name" value="Hlx-hairpin-Hlx_DNA-bd_motif"/>
</dbReference>
<proteinExistence type="predicted"/>
<feature type="transmembrane region" description="Helical" evidence="2">
    <location>
        <begin position="63"/>
        <end position="84"/>
    </location>
</feature>
<evidence type="ECO:0000259" key="3">
    <source>
        <dbReference type="SMART" id="SM00278"/>
    </source>
</evidence>
<accession>A0A3D4S3T4</accession>
<dbReference type="InterPro" id="IPR010994">
    <property type="entry name" value="RuvA_2-like"/>
</dbReference>
<dbReference type="Gene3D" id="1.10.150.320">
    <property type="entry name" value="Photosystem II 12 kDa extrinsic protein"/>
    <property type="match status" value="1"/>
</dbReference>
<keyword evidence="2" id="KW-0472">Membrane</keyword>
<comment type="caution">
    <text evidence="4">The sequence shown here is derived from an EMBL/GenBank/DDBJ whole genome shotgun (WGS) entry which is preliminary data.</text>
</comment>
<organism evidence="4 5">
    <name type="scientific">Bavariicoccus seileri</name>
    <dbReference type="NCBI Taxonomy" id="549685"/>
    <lineage>
        <taxon>Bacteria</taxon>
        <taxon>Bacillati</taxon>
        <taxon>Bacillota</taxon>
        <taxon>Bacilli</taxon>
        <taxon>Lactobacillales</taxon>
        <taxon>Enterococcaceae</taxon>
        <taxon>Bavariicoccus</taxon>
    </lineage>
</organism>
<name>A0A3D4S3T4_9ENTE</name>